<protein>
    <submittedName>
        <fullName evidence="2">Protein kinase domain-containing protein</fullName>
    </submittedName>
</protein>
<dbReference type="WBParaSite" id="RSKR_0000565500.1">
    <property type="protein sequence ID" value="RSKR_0000565500.1"/>
    <property type="gene ID" value="RSKR_0000565500"/>
</dbReference>
<evidence type="ECO:0000313" key="2">
    <source>
        <dbReference type="WBParaSite" id="RSKR_0000565500.1"/>
    </source>
</evidence>
<proteinExistence type="predicted"/>
<organism evidence="1 2">
    <name type="scientific">Rhabditophanes sp. KR3021</name>
    <dbReference type="NCBI Taxonomy" id="114890"/>
    <lineage>
        <taxon>Eukaryota</taxon>
        <taxon>Metazoa</taxon>
        <taxon>Ecdysozoa</taxon>
        <taxon>Nematoda</taxon>
        <taxon>Chromadorea</taxon>
        <taxon>Rhabditida</taxon>
        <taxon>Tylenchina</taxon>
        <taxon>Panagrolaimomorpha</taxon>
        <taxon>Strongyloidoidea</taxon>
        <taxon>Alloionematidae</taxon>
        <taxon>Rhabditophanes</taxon>
    </lineage>
</organism>
<accession>A0AC35TYP9</accession>
<reference evidence="2" key="1">
    <citation type="submission" date="2016-11" db="UniProtKB">
        <authorList>
            <consortium name="WormBaseParasite"/>
        </authorList>
    </citation>
    <scope>IDENTIFICATION</scope>
    <source>
        <strain evidence="2">KR3021</strain>
    </source>
</reference>
<dbReference type="Proteomes" id="UP000095286">
    <property type="component" value="Unplaced"/>
</dbReference>
<name>A0AC35TYP9_9BILA</name>
<evidence type="ECO:0000313" key="1">
    <source>
        <dbReference type="Proteomes" id="UP000095286"/>
    </source>
</evidence>
<sequence>MKTAATSDDTITFLRDCSKEDIHKLQKDFTDSCSLNSAMHRRMTLAEFTGLDGTKASVSKSPKIQKSSSNLFLRSPRLKHMSRRTSHMLEVLNERGRRASVNVLAKMNLAHRSSSNSRRNSSEIQGETVHSFFQLTENVTDHEKAFLAHLDMSSEPSAISKLQLKMKDLRRALQQKLMGLPCKCEQRLQDLQMVKAFTMESLFEFNSGFKALFRNATKMIGNHSGINPKNFQKHMLILERCIQLFENIGSKIVKIMEYSGNIFTAQLIYARTEELLDAIEVILAETGRVDRHELPDVIVRNSKLMGEALNQFSISIAGL</sequence>